<sequence length="733" mass="84329">MNENQASSRFAKEVILNALNNAFPKALSTYHHLIASEVLRLTSLLKSQYKREFKELTTIKEHAESFADQSIMVNADHTNLKELYSHLKSNKQLEKYYFVAFISCVMSSPSQDKNQYDQYKAIILLVCARLYMIGSHESAIKGACNELRQWALGKRDSLSNNLPDVINNEIERLLLELDDARKKNLEVSATEQVGQQLSRMYIPIRDSHNNKEGITRNVKPQFGRRKTVIVGKKIEDDTNESTIIELSEVARTKEQWQREESGTQKTKNAYLVSMKKPLMNGYAIQKLQARAKVNQVLKNQMALPCDINNASNFEIETLLKFCLNNEHNDLTRSFILASLMLGNPFEQLSLWNFNTEENTLIRQHLLPTQKYRQTIKPLVQQIQKSYSITLPTIINCAALTKYSQQIENDITDVLSALNKKHGTHLTKRKIAKFLGQKLKQEAIDPTIIALIMGEPVNIHPELSYTQLTDNQLSQSHQRYINYLEKLAEQKFRYIHAHQPLDELLGSPLFIKDNVISITVKSIQAKIAAERGIESDKYHNFITYYVQIALAISSGYRPVSGWLGKITDLNLFNKTFWISDKEIQQTTNGRVVVLPDLTLSIIEKYIAYLHFFKVKTRRIDIKLSQRYEDALNGKEHLFFYRQGLSTEEVSPKSMSSHFDSIIPLPLNWYRHYARSLLVSKSIDPDLIAAWMGHAEVNSPAFTRFCSYSITDLKRIANCLNQKLIDTNFKAFDYV</sequence>
<dbReference type="Gene3D" id="1.10.443.10">
    <property type="entry name" value="Intergrase catalytic core"/>
    <property type="match status" value="1"/>
</dbReference>
<keyword evidence="3" id="KW-1185">Reference proteome</keyword>
<dbReference type="SUPFAM" id="SSF56349">
    <property type="entry name" value="DNA breaking-rejoining enzymes"/>
    <property type="match status" value="1"/>
</dbReference>
<evidence type="ECO:0000256" key="1">
    <source>
        <dbReference type="ARBA" id="ARBA00023172"/>
    </source>
</evidence>
<dbReference type="AlphaFoldDB" id="A0A3G8M039"/>
<organism evidence="2 3">
    <name type="scientific">Shewanella livingstonensis</name>
    <dbReference type="NCBI Taxonomy" id="150120"/>
    <lineage>
        <taxon>Bacteria</taxon>
        <taxon>Pseudomonadati</taxon>
        <taxon>Pseudomonadota</taxon>
        <taxon>Gammaproteobacteria</taxon>
        <taxon>Alteromonadales</taxon>
        <taxon>Shewanellaceae</taxon>
        <taxon>Shewanella</taxon>
    </lineage>
</organism>
<dbReference type="GO" id="GO:0006310">
    <property type="term" value="P:DNA recombination"/>
    <property type="evidence" value="ECO:0007669"/>
    <property type="project" value="UniProtKB-KW"/>
</dbReference>
<dbReference type="OrthoDB" id="6125299at2"/>
<name>A0A3G8M039_9GAMM</name>
<dbReference type="GO" id="GO:0015074">
    <property type="term" value="P:DNA integration"/>
    <property type="evidence" value="ECO:0007669"/>
    <property type="project" value="InterPro"/>
</dbReference>
<dbReference type="KEGG" id="slj:EGC82_18035"/>
<evidence type="ECO:0000313" key="3">
    <source>
        <dbReference type="Proteomes" id="UP000278035"/>
    </source>
</evidence>
<dbReference type="RefSeq" id="WP_124731977.1">
    <property type="nucleotide sequence ID" value="NZ_CBCSKC010000058.1"/>
</dbReference>
<dbReference type="Proteomes" id="UP000278035">
    <property type="component" value="Chromosome"/>
</dbReference>
<dbReference type="EMBL" id="CP034015">
    <property type="protein sequence ID" value="AZG74482.1"/>
    <property type="molecule type" value="Genomic_DNA"/>
</dbReference>
<keyword evidence="1" id="KW-0233">DNA recombination</keyword>
<proteinExistence type="predicted"/>
<accession>A0A3G8M039</accession>
<dbReference type="InterPro" id="IPR013762">
    <property type="entry name" value="Integrase-like_cat_sf"/>
</dbReference>
<reference evidence="3" key="1">
    <citation type="submission" date="2018-11" db="EMBL/GenBank/DDBJ databases">
        <title>Shewanella sp. M2.</title>
        <authorList>
            <person name="Hwang Y.J."/>
            <person name="Hwang C.Y."/>
        </authorList>
    </citation>
    <scope>NUCLEOTIDE SEQUENCE [LARGE SCALE GENOMIC DNA]</scope>
    <source>
        <strain evidence="3">LMG 19866</strain>
    </source>
</reference>
<gene>
    <name evidence="2" type="ORF">EGC82_18035</name>
</gene>
<evidence type="ECO:0000313" key="2">
    <source>
        <dbReference type="EMBL" id="AZG74482.1"/>
    </source>
</evidence>
<dbReference type="GO" id="GO:0003677">
    <property type="term" value="F:DNA binding"/>
    <property type="evidence" value="ECO:0007669"/>
    <property type="project" value="InterPro"/>
</dbReference>
<protein>
    <submittedName>
        <fullName evidence="2">Site-specific integrase</fullName>
    </submittedName>
</protein>
<dbReference type="InterPro" id="IPR011010">
    <property type="entry name" value="DNA_brk_join_enz"/>
</dbReference>